<organism evidence="1 2">
    <name type="scientific">Thermoanaerobacter mathranii subsp. mathranii (strain DSM 11426 / CCUG 53645 / CIP 108742 / A3)</name>
    <dbReference type="NCBI Taxonomy" id="583358"/>
    <lineage>
        <taxon>Bacteria</taxon>
        <taxon>Bacillati</taxon>
        <taxon>Bacillota</taxon>
        <taxon>Clostridia</taxon>
        <taxon>Thermoanaerobacterales</taxon>
        <taxon>Thermoanaerobacteraceae</taxon>
        <taxon>Thermoanaerobacter</taxon>
    </lineage>
</organism>
<accession>A0ABM5LPJ0</accession>
<dbReference type="RefSeq" id="WP_013150145.1">
    <property type="nucleotide sequence ID" value="NC_014209.1"/>
</dbReference>
<reference evidence="1 2" key="1">
    <citation type="submission" date="2010-05" db="EMBL/GenBank/DDBJ databases">
        <title>Complete sequence of Thermoanaerobacter mathranii subsp. mathranii mathranii str. A3.</title>
        <authorList>
            <consortium name="US DOE Joint Genome Institute"/>
            <person name="Lucas S."/>
            <person name="Copeland A."/>
            <person name="Lapidus A."/>
            <person name="Cheng J.-F."/>
            <person name="Bruce D."/>
            <person name="Goodwin L."/>
            <person name="Pitluck S."/>
            <person name="Held B."/>
            <person name="Detter J.C."/>
            <person name="Han C."/>
            <person name="Tapia R."/>
            <person name="Land M."/>
            <person name="Hauser L."/>
            <person name="Kyrpides N."/>
            <person name="Mikhailova N."/>
            <person name="Zhou J."/>
            <person name="Hemme C."/>
            <person name="Woyke T."/>
        </authorList>
    </citation>
    <scope>NUCLEOTIDE SEQUENCE [LARGE SCALE GENOMIC DNA]</scope>
    <source>
        <strain evidence="1 2">A3</strain>
    </source>
</reference>
<dbReference type="Proteomes" id="UP000002064">
    <property type="component" value="Chromosome"/>
</dbReference>
<dbReference type="EMBL" id="CP002032">
    <property type="protein sequence ID" value="ADH60650.1"/>
    <property type="molecule type" value="Genomic_DNA"/>
</dbReference>
<name>A0ABM5LPJ0_THEM3</name>
<evidence type="ECO:0000313" key="1">
    <source>
        <dbReference type="EMBL" id="ADH60650.1"/>
    </source>
</evidence>
<protein>
    <submittedName>
        <fullName evidence="1">Uncharacterized protein</fullName>
    </submittedName>
</protein>
<evidence type="ECO:0000313" key="2">
    <source>
        <dbReference type="Proteomes" id="UP000002064"/>
    </source>
</evidence>
<keyword evidence="2" id="KW-1185">Reference proteome</keyword>
<proteinExistence type="predicted"/>
<sequence>MGVVKKIDEELKRSMENIKEKIKSDDILNRILNKEAIQVNEGEIDWKVKCGQEIVEIYKKLVNIIDKLKVVS</sequence>
<gene>
    <name evidence="1" type="ordered locus">Tmath_0915</name>
</gene>